<keyword evidence="2" id="KW-0732">Signal</keyword>
<feature type="chain" id="PRO_5040910233" description="Secreted protein" evidence="2">
    <location>
        <begin position="31"/>
        <end position="500"/>
    </location>
</feature>
<evidence type="ECO:0000313" key="4">
    <source>
        <dbReference type="Proteomes" id="UP001143474"/>
    </source>
</evidence>
<sequence length="500" mass="51243">MRTYGNGTRARVVLLVLVALLTLGGRSALADGAPTGEDLHVAQTLGARELSVVLRRVDEVPGPLRVDVLTHVGTAAGALTLRLTPTGVSARADGLPPAGSVVSEGELVLGSTPGSYGTTLRVDRPGPWELTVDDGRRSGRIPFIVPAPVRSPPDLVAYSGFSAAGGLLLVALGVAVWSRRWWPPLIPACGVVAAVAVGVTGASLSPLTPLPPQPGLQIDATVDNVAAPYSGGPPPAAGYSRPPVNMLVRASKASAGRSVDLDLLLSDGSTGRPVDDLLVHDDALIHLLVVSPSGRLWHLHPVQAGPGHYQVSLVAAEPGHYAISAELARRGGGVQLIRSATGLDVGEGLPTATALPAPKGLGSRDVDGIRVDLAASTLSAGVAGTITARIGETADLQPWLGMVGHLIVVGPLPDSEPVGVAAESAPIWSHVHAMAAVPRGVGGRPDETVAAFGPVARFTHTFPAPGRYRLWVQAERNHSLMTVPAVLDITAPEEGGRPSP</sequence>
<protein>
    <recommendedName>
        <fullName evidence="5">Secreted protein</fullName>
    </recommendedName>
</protein>
<accession>A0A9W6I4G8</accession>
<keyword evidence="1" id="KW-1133">Transmembrane helix</keyword>
<proteinExistence type="predicted"/>
<feature type="transmembrane region" description="Helical" evidence="1">
    <location>
        <begin position="155"/>
        <end position="178"/>
    </location>
</feature>
<organism evidence="3 4">
    <name type="scientific">Streptosporangium carneum</name>
    <dbReference type="NCBI Taxonomy" id="47481"/>
    <lineage>
        <taxon>Bacteria</taxon>
        <taxon>Bacillati</taxon>
        <taxon>Actinomycetota</taxon>
        <taxon>Actinomycetes</taxon>
        <taxon>Streptosporangiales</taxon>
        <taxon>Streptosporangiaceae</taxon>
        <taxon>Streptosporangium</taxon>
    </lineage>
</organism>
<keyword evidence="4" id="KW-1185">Reference proteome</keyword>
<reference evidence="3" key="2">
    <citation type="submission" date="2023-01" db="EMBL/GenBank/DDBJ databases">
        <authorList>
            <person name="Sun Q."/>
            <person name="Evtushenko L."/>
        </authorList>
    </citation>
    <scope>NUCLEOTIDE SEQUENCE</scope>
    <source>
        <strain evidence="3">VKM Ac-2007</strain>
    </source>
</reference>
<evidence type="ECO:0008006" key="5">
    <source>
        <dbReference type="Google" id="ProtNLM"/>
    </source>
</evidence>
<comment type="caution">
    <text evidence="3">The sequence shown here is derived from an EMBL/GenBank/DDBJ whole genome shotgun (WGS) entry which is preliminary data.</text>
</comment>
<evidence type="ECO:0000313" key="3">
    <source>
        <dbReference type="EMBL" id="GLK11881.1"/>
    </source>
</evidence>
<evidence type="ECO:0000256" key="2">
    <source>
        <dbReference type="SAM" id="SignalP"/>
    </source>
</evidence>
<dbReference type="Proteomes" id="UP001143474">
    <property type="component" value="Unassembled WGS sequence"/>
</dbReference>
<gene>
    <name evidence="3" type="ORF">GCM10017600_52890</name>
</gene>
<dbReference type="AlphaFoldDB" id="A0A9W6I4G8"/>
<keyword evidence="1" id="KW-0472">Membrane</keyword>
<evidence type="ECO:0000256" key="1">
    <source>
        <dbReference type="SAM" id="Phobius"/>
    </source>
</evidence>
<name>A0A9W6I4G8_9ACTN</name>
<feature type="signal peptide" evidence="2">
    <location>
        <begin position="1"/>
        <end position="30"/>
    </location>
</feature>
<keyword evidence="1" id="KW-0812">Transmembrane</keyword>
<dbReference type="RefSeq" id="WP_271220232.1">
    <property type="nucleotide sequence ID" value="NZ_BAAAVD010000084.1"/>
</dbReference>
<feature type="transmembrane region" description="Helical" evidence="1">
    <location>
        <begin position="185"/>
        <end position="204"/>
    </location>
</feature>
<dbReference type="EMBL" id="BSEV01000013">
    <property type="protein sequence ID" value="GLK11881.1"/>
    <property type="molecule type" value="Genomic_DNA"/>
</dbReference>
<reference evidence="3" key="1">
    <citation type="journal article" date="2014" name="Int. J. Syst. Evol. Microbiol.">
        <title>Complete genome sequence of Corynebacterium casei LMG S-19264T (=DSM 44701T), isolated from a smear-ripened cheese.</title>
        <authorList>
            <consortium name="US DOE Joint Genome Institute (JGI-PGF)"/>
            <person name="Walter F."/>
            <person name="Albersmeier A."/>
            <person name="Kalinowski J."/>
            <person name="Ruckert C."/>
        </authorList>
    </citation>
    <scope>NUCLEOTIDE SEQUENCE</scope>
    <source>
        <strain evidence="3">VKM Ac-2007</strain>
    </source>
</reference>